<evidence type="ECO:0000313" key="2">
    <source>
        <dbReference type="Proteomes" id="UP000179807"/>
    </source>
</evidence>
<dbReference type="RefSeq" id="XP_068366609.1">
    <property type="nucleotide sequence ID" value="XM_068498916.1"/>
</dbReference>
<evidence type="ECO:0000313" key="1">
    <source>
        <dbReference type="EMBL" id="OHT13473.1"/>
    </source>
</evidence>
<accession>A0A1J4KQ93</accession>
<dbReference type="GeneID" id="94833620"/>
<sequence length="539" mass="62346">MRSFIIKSSKPAPVNTIRKTLGTNLLYARSCKIAKDHFSIINLDQKYFDTSSEKKIQKLLNDAFTGQKIVKYISDRYDLHQSNELCLCFSPKKDEKLQETIETISEEILLGGYTIQNSPNCIILQVSSVEDCLNLYTFCSSVLNCCVSFGVYIIQILNLHQKLTKDAFLTNFNNYIKSNLKNPPVSYSEIVEGRILIGVEEQEDAVHLIKLFNGAKSYTLENEGDEEEDEELITAICITHEEINEKIRINKDSNRIASKEKKNKKSNKRKVEIQENKEDCVISPIPESSPLEKIVEKEIVRKNYFPLTEKDTIDFTTNGDDPVIIDYEIVFQHQNQNVARWANIKLPRSQAESFLESGNLLRGHIRGDWAIVGNFPFHYTIEDISRYCQLDPICIEKIEYKLDYPEFLLKLNPENHDIIKEVISKNCINNQKLYFEEFIPLSPGASKERFPQQTNYLTVKVFPIELNESYEDLLQFFLEFGKVQKISKAEEPGKVYVMFDSQKAAYNFSRSNKLHYKEKEIQSELLSAPLAMNDLFEDF</sequence>
<comment type="caution">
    <text evidence="1">The sequence shown here is derived from an EMBL/GenBank/DDBJ whole genome shotgun (WGS) entry which is preliminary data.</text>
</comment>
<dbReference type="SUPFAM" id="SSF54928">
    <property type="entry name" value="RNA-binding domain, RBD"/>
    <property type="match status" value="1"/>
</dbReference>
<evidence type="ECO:0008006" key="3">
    <source>
        <dbReference type="Google" id="ProtNLM"/>
    </source>
</evidence>
<gene>
    <name evidence="1" type="ORF">TRFO_16339</name>
</gene>
<dbReference type="Proteomes" id="UP000179807">
    <property type="component" value="Unassembled WGS sequence"/>
</dbReference>
<proteinExistence type="predicted"/>
<name>A0A1J4KQ93_9EUKA</name>
<dbReference type="EMBL" id="MLAK01000519">
    <property type="protein sequence ID" value="OHT13473.1"/>
    <property type="molecule type" value="Genomic_DNA"/>
</dbReference>
<reference evidence="1" key="1">
    <citation type="submission" date="2016-10" db="EMBL/GenBank/DDBJ databases">
        <authorList>
            <person name="Benchimol M."/>
            <person name="Almeida L.G."/>
            <person name="Vasconcelos A.T."/>
            <person name="Perreira-Neves A."/>
            <person name="Rosa I.A."/>
            <person name="Tasca T."/>
            <person name="Bogo M.R."/>
            <person name="de Souza W."/>
        </authorList>
    </citation>
    <scope>NUCLEOTIDE SEQUENCE [LARGE SCALE GENOMIC DNA]</scope>
    <source>
        <strain evidence="1">K</strain>
    </source>
</reference>
<dbReference type="InterPro" id="IPR035979">
    <property type="entry name" value="RBD_domain_sf"/>
</dbReference>
<dbReference type="VEuPathDB" id="TrichDB:TRFO_16339"/>
<dbReference type="AlphaFoldDB" id="A0A1J4KQ93"/>
<organism evidence="1 2">
    <name type="scientific">Tritrichomonas foetus</name>
    <dbReference type="NCBI Taxonomy" id="1144522"/>
    <lineage>
        <taxon>Eukaryota</taxon>
        <taxon>Metamonada</taxon>
        <taxon>Parabasalia</taxon>
        <taxon>Tritrichomonadida</taxon>
        <taxon>Tritrichomonadidae</taxon>
        <taxon>Tritrichomonas</taxon>
    </lineage>
</organism>
<dbReference type="GO" id="GO:0003676">
    <property type="term" value="F:nucleic acid binding"/>
    <property type="evidence" value="ECO:0007669"/>
    <property type="project" value="InterPro"/>
</dbReference>
<protein>
    <recommendedName>
        <fullName evidence="3">RRM domain-containing protein</fullName>
    </recommendedName>
</protein>
<keyword evidence="2" id="KW-1185">Reference proteome</keyword>